<gene>
    <name evidence="1" type="ORF">METZ01_LOCUS71500</name>
</gene>
<dbReference type="EMBL" id="UINC01005040">
    <property type="protein sequence ID" value="SVA18646.1"/>
    <property type="molecule type" value="Genomic_DNA"/>
</dbReference>
<dbReference type="AlphaFoldDB" id="A0A381TRI0"/>
<accession>A0A381TRI0</accession>
<organism evidence="1">
    <name type="scientific">marine metagenome</name>
    <dbReference type="NCBI Taxonomy" id="408172"/>
    <lineage>
        <taxon>unclassified sequences</taxon>
        <taxon>metagenomes</taxon>
        <taxon>ecological metagenomes</taxon>
    </lineage>
</organism>
<reference evidence="1" key="1">
    <citation type="submission" date="2018-05" db="EMBL/GenBank/DDBJ databases">
        <authorList>
            <person name="Lanie J.A."/>
            <person name="Ng W.-L."/>
            <person name="Kazmierczak K.M."/>
            <person name="Andrzejewski T.M."/>
            <person name="Davidsen T.M."/>
            <person name="Wayne K.J."/>
            <person name="Tettelin H."/>
            <person name="Glass J.I."/>
            <person name="Rusch D."/>
            <person name="Podicherti R."/>
            <person name="Tsui H.-C.T."/>
            <person name="Winkler M.E."/>
        </authorList>
    </citation>
    <scope>NUCLEOTIDE SEQUENCE</scope>
</reference>
<proteinExistence type="predicted"/>
<protein>
    <submittedName>
        <fullName evidence="1">Uncharacterized protein</fullName>
    </submittedName>
</protein>
<name>A0A381TRI0_9ZZZZ</name>
<evidence type="ECO:0000313" key="1">
    <source>
        <dbReference type="EMBL" id="SVA18646.1"/>
    </source>
</evidence>
<sequence length="331" mass="36874">MMNRSRTMFAGVAFVLIFAVSAPAQTQSATSGDWTPELLSDGQPNITGMWNNSRAIFTPLELPEELAGKQLSSEELQARAEARGQGRIASSEWRGHEDSRGVGGYGFYWFDWYWETPDDIGQPALIVDPPSGRIPERTANARESVSMNLAELHDAAENMESGDRCISRGVLGMMMPTEYNNGTLILQSPGYVTIHSEMIHNVRIIPIGGSHADNKVKQWEGDPRGRWEGNTLVVESTNFKAVKNMRGPTAGTRSRQSEKQYVVERFTLVGPDEMRYSVTMNDDDTYTAPWTAAFPFNRDDDYLQFEYACHEGNYSVPNALGGARVEESQGR</sequence>